<keyword evidence="5 8" id="KW-0812">Transmembrane</keyword>
<feature type="transmembrane region" description="Helical" evidence="8">
    <location>
        <begin position="402"/>
        <end position="420"/>
    </location>
</feature>
<gene>
    <name evidence="10" type="ORF">SVIM_LOCUS265601</name>
</gene>
<dbReference type="PANTHER" id="PTHR12822">
    <property type="entry name" value="PROTEIN YIPF"/>
    <property type="match status" value="1"/>
</dbReference>
<feature type="transmembrane region" description="Helical" evidence="8">
    <location>
        <begin position="348"/>
        <end position="366"/>
    </location>
</feature>
<dbReference type="InterPro" id="IPR004895">
    <property type="entry name" value="Prenylated_rab_accept_PRA1"/>
</dbReference>
<dbReference type="GO" id="GO:0031267">
    <property type="term" value="F:small GTPase binding"/>
    <property type="evidence" value="ECO:0007669"/>
    <property type="project" value="InterPro"/>
</dbReference>
<accession>A0A6N2M6R8</accession>
<proteinExistence type="inferred from homology"/>
<evidence type="ECO:0000256" key="6">
    <source>
        <dbReference type="ARBA" id="ARBA00022989"/>
    </source>
</evidence>
<comment type="function">
    <text evidence="1">May be involved in both secretory and endocytic intracellular trafficking in the endosomal/prevacuolar compartments.</text>
</comment>
<feature type="transmembrane region" description="Helical" evidence="8">
    <location>
        <begin position="112"/>
        <end position="130"/>
    </location>
</feature>
<name>A0A6N2M6R8_SALVM</name>
<feature type="transmembrane region" description="Helical" evidence="8">
    <location>
        <begin position="272"/>
        <end position="297"/>
    </location>
</feature>
<sequence>MDWGNVTAEDLIGALKEVDWTSPPRPANEFFSKFAIPRSYSKWSSRLKCNLYYYRTNYFILILLVLGVACILRPLAILATALSALSIAFLNDRPVIRGRPSAKKSAYIFGRPRLLFVLLFSAASFVLWYTSGSLLYVSWALITGLLVLALHASFKTPNLKARLNTFREEFREAVVTEEKAKTILNYEVPEENMQNFPPYINGASGRGYQTLGSPPEGFEQQPPPNNWKGVFSISSYMQYFNVDTDIVVNRLMSSFYPIGGDFFSKIDANPDLYGLVWVSTTLIFVLASLGNLATYLIEKRTDNKSSWSFDVGYVNAAVFSVYGYAIVVPLAFYFLFRYLGSNPKLIQFWCMWGYSLFIFVPSSFLLVIPVEAFRWIFILVAGVDSGMFVAMSLKTLVEGNDLAIMVVAAFFLQLALAIFFKKTGAVSSFLSQTNKADYLVSLESEIQVEHEEDQIETFGA</sequence>
<comment type="similarity">
    <text evidence="4">Belongs to the YIP1 family.</text>
</comment>
<dbReference type="AlphaFoldDB" id="A0A6N2M6R8"/>
<dbReference type="Pfam" id="PF04893">
    <property type="entry name" value="Yip1"/>
    <property type="match status" value="1"/>
</dbReference>
<evidence type="ECO:0000256" key="3">
    <source>
        <dbReference type="ARBA" id="ARBA00006483"/>
    </source>
</evidence>
<dbReference type="GO" id="GO:0016192">
    <property type="term" value="P:vesicle-mediated transport"/>
    <property type="evidence" value="ECO:0007669"/>
    <property type="project" value="InterPro"/>
</dbReference>
<evidence type="ECO:0000259" key="9">
    <source>
        <dbReference type="Pfam" id="PF04893"/>
    </source>
</evidence>
<evidence type="ECO:0000256" key="5">
    <source>
        <dbReference type="ARBA" id="ARBA00022692"/>
    </source>
</evidence>
<evidence type="ECO:0000256" key="4">
    <source>
        <dbReference type="ARBA" id="ARBA00010596"/>
    </source>
</evidence>
<dbReference type="GO" id="GO:0005783">
    <property type="term" value="C:endoplasmic reticulum"/>
    <property type="evidence" value="ECO:0007669"/>
    <property type="project" value="UniProtKB-ARBA"/>
</dbReference>
<evidence type="ECO:0000256" key="7">
    <source>
        <dbReference type="ARBA" id="ARBA00023136"/>
    </source>
</evidence>
<dbReference type="GO" id="GO:0005794">
    <property type="term" value="C:Golgi apparatus"/>
    <property type="evidence" value="ECO:0007669"/>
    <property type="project" value="InterPro"/>
</dbReference>
<organism evidence="10">
    <name type="scientific">Salix viminalis</name>
    <name type="common">Common osier</name>
    <name type="synonym">Basket willow</name>
    <dbReference type="NCBI Taxonomy" id="40686"/>
    <lineage>
        <taxon>Eukaryota</taxon>
        <taxon>Viridiplantae</taxon>
        <taxon>Streptophyta</taxon>
        <taxon>Embryophyta</taxon>
        <taxon>Tracheophyta</taxon>
        <taxon>Spermatophyta</taxon>
        <taxon>Magnoliopsida</taxon>
        <taxon>eudicotyledons</taxon>
        <taxon>Gunneridae</taxon>
        <taxon>Pentapetalae</taxon>
        <taxon>rosids</taxon>
        <taxon>fabids</taxon>
        <taxon>Malpighiales</taxon>
        <taxon>Salicaceae</taxon>
        <taxon>Saliceae</taxon>
        <taxon>Salix</taxon>
    </lineage>
</organism>
<comment type="similarity">
    <text evidence="3">Belongs to the PRA1 family.</text>
</comment>
<dbReference type="InterPro" id="IPR006977">
    <property type="entry name" value="Yip1_dom"/>
</dbReference>
<keyword evidence="6 8" id="KW-1133">Transmembrane helix</keyword>
<evidence type="ECO:0000256" key="8">
    <source>
        <dbReference type="SAM" id="Phobius"/>
    </source>
</evidence>
<evidence type="ECO:0000256" key="2">
    <source>
        <dbReference type="ARBA" id="ARBA00004127"/>
    </source>
</evidence>
<comment type="subcellular location">
    <subcellularLocation>
        <location evidence="2">Endomembrane system</location>
        <topology evidence="2">Multi-pass membrane protein</topology>
    </subcellularLocation>
</comment>
<dbReference type="EMBL" id="CAADRP010001596">
    <property type="protein sequence ID" value="VFU43562.1"/>
    <property type="molecule type" value="Genomic_DNA"/>
</dbReference>
<evidence type="ECO:0000313" key="10">
    <source>
        <dbReference type="EMBL" id="VFU43562.1"/>
    </source>
</evidence>
<feature type="domain" description="Yip1" evidence="9">
    <location>
        <begin position="257"/>
        <end position="418"/>
    </location>
</feature>
<dbReference type="PANTHER" id="PTHR12822:SF5">
    <property type="entry name" value="PROTEIN YIP"/>
    <property type="match status" value="1"/>
</dbReference>
<evidence type="ECO:0000256" key="1">
    <source>
        <dbReference type="ARBA" id="ARBA00002501"/>
    </source>
</evidence>
<keyword evidence="7 8" id="KW-0472">Membrane</keyword>
<feature type="transmembrane region" description="Helical" evidence="8">
    <location>
        <begin position="58"/>
        <end position="91"/>
    </location>
</feature>
<feature type="transmembrane region" description="Helical" evidence="8">
    <location>
        <begin position="372"/>
        <end position="390"/>
    </location>
</feature>
<dbReference type="InterPro" id="IPR039765">
    <property type="entry name" value="Yip5/YIPF1/YIPF2"/>
</dbReference>
<reference evidence="10" key="1">
    <citation type="submission" date="2019-03" db="EMBL/GenBank/DDBJ databases">
        <authorList>
            <person name="Mank J."/>
            <person name="Almeida P."/>
        </authorList>
    </citation>
    <scope>NUCLEOTIDE SEQUENCE</scope>
    <source>
        <strain evidence="10">78183</strain>
    </source>
</reference>
<dbReference type="GO" id="GO:0016020">
    <property type="term" value="C:membrane"/>
    <property type="evidence" value="ECO:0007669"/>
    <property type="project" value="InterPro"/>
</dbReference>
<feature type="transmembrane region" description="Helical" evidence="8">
    <location>
        <begin position="317"/>
        <end position="336"/>
    </location>
</feature>
<dbReference type="Pfam" id="PF03208">
    <property type="entry name" value="PRA1"/>
    <property type="match status" value="1"/>
</dbReference>
<feature type="transmembrane region" description="Helical" evidence="8">
    <location>
        <begin position="136"/>
        <end position="154"/>
    </location>
</feature>
<protein>
    <recommendedName>
        <fullName evidence="9">Yip1 domain-containing protein</fullName>
    </recommendedName>
</protein>